<dbReference type="AlphaFoldDB" id="A0A811V0T3"/>
<organism evidence="1 2">
    <name type="scientific">Ceratitis capitata</name>
    <name type="common">Mediterranean fruit fly</name>
    <name type="synonym">Tephritis capitata</name>
    <dbReference type="NCBI Taxonomy" id="7213"/>
    <lineage>
        <taxon>Eukaryota</taxon>
        <taxon>Metazoa</taxon>
        <taxon>Ecdysozoa</taxon>
        <taxon>Arthropoda</taxon>
        <taxon>Hexapoda</taxon>
        <taxon>Insecta</taxon>
        <taxon>Pterygota</taxon>
        <taxon>Neoptera</taxon>
        <taxon>Endopterygota</taxon>
        <taxon>Diptera</taxon>
        <taxon>Brachycera</taxon>
        <taxon>Muscomorpha</taxon>
        <taxon>Tephritoidea</taxon>
        <taxon>Tephritidae</taxon>
        <taxon>Ceratitis</taxon>
        <taxon>Ceratitis</taxon>
    </lineage>
</organism>
<proteinExistence type="predicted"/>
<name>A0A811V0T3_CERCA</name>
<gene>
    <name evidence="1" type="ORF">CCAP1982_LOCUS13503</name>
</gene>
<evidence type="ECO:0000313" key="1">
    <source>
        <dbReference type="EMBL" id="CAD7005142.1"/>
    </source>
</evidence>
<sequence>MHIARFQRNLSSLRPFRSLPPVSSHQRCAGFLIVECKLPKALHSGVRQVRDENVVLWVPIMALNENENSPKRVAPSS</sequence>
<comment type="caution">
    <text evidence="1">The sequence shown here is derived from an EMBL/GenBank/DDBJ whole genome shotgun (WGS) entry which is preliminary data.</text>
</comment>
<feature type="non-terminal residue" evidence="1">
    <location>
        <position position="77"/>
    </location>
</feature>
<dbReference type="Proteomes" id="UP000606786">
    <property type="component" value="Unassembled WGS sequence"/>
</dbReference>
<evidence type="ECO:0000313" key="2">
    <source>
        <dbReference type="Proteomes" id="UP000606786"/>
    </source>
</evidence>
<keyword evidence="2" id="KW-1185">Reference proteome</keyword>
<dbReference type="EMBL" id="CAJHJT010000034">
    <property type="protein sequence ID" value="CAD7005142.1"/>
    <property type="molecule type" value="Genomic_DNA"/>
</dbReference>
<reference evidence="1" key="1">
    <citation type="submission" date="2020-11" db="EMBL/GenBank/DDBJ databases">
        <authorList>
            <person name="Whitehead M."/>
        </authorList>
    </citation>
    <scope>NUCLEOTIDE SEQUENCE</scope>
    <source>
        <strain evidence="1">EGII</strain>
    </source>
</reference>
<protein>
    <submittedName>
        <fullName evidence="1">(Mediterranean fruit fly) hypothetical protein</fullName>
    </submittedName>
</protein>
<accession>A0A811V0T3</accession>